<dbReference type="Gene3D" id="3.40.50.261">
    <property type="entry name" value="Succinyl-CoA synthetase domains"/>
    <property type="match status" value="2"/>
</dbReference>
<dbReference type="Proteomes" id="UP000295765">
    <property type="component" value="Unassembled WGS sequence"/>
</dbReference>
<dbReference type="InterPro" id="IPR000182">
    <property type="entry name" value="GNAT_dom"/>
</dbReference>
<dbReference type="OrthoDB" id="9807426at2"/>
<feature type="domain" description="N-acetyltransferase" evidence="5">
    <location>
        <begin position="725"/>
        <end position="881"/>
    </location>
</feature>
<dbReference type="Gene3D" id="3.40.630.30">
    <property type="match status" value="1"/>
</dbReference>
<dbReference type="PROSITE" id="PS51186">
    <property type="entry name" value="GNAT"/>
    <property type="match status" value="1"/>
</dbReference>
<dbReference type="RefSeq" id="WP_132539763.1">
    <property type="nucleotide sequence ID" value="NZ_SLWY01000005.1"/>
</dbReference>
<dbReference type="Pfam" id="PF13549">
    <property type="entry name" value="ATP-grasp_5"/>
    <property type="match status" value="1"/>
</dbReference>
<dbReference type="PANTHER" id="PTHR43334:SF1">
    <property type="entry name" value="3-HYDROXYPROPIONATE--COA LIGASE [ADP-FORMING]"/>
    <property type="match status" value="1"/>
</dbReference>
<dbReference type="SUPFAM" id="SSF55729">
    <property type="entry name" value="Acyl-CoA N-acyltransferases (Nat)"/>
    <property type="match status" value="1"/>
</dbReference>
<keyword evidence="6" id="KW-0808">Transferase</keyword>
<evidence type="ECO:0000256" key="3">
    <source>
        <dbReference type="ARBA" id="ARBA00022840"/>
    </source>
</evidence>
<dbReference type="Pfam" id="PF13302">
    <property type="entry name" value="Acetyltransf_3"/>
    <property type="match status" value="1"/>
</dbReference>
<reference evidence="6 7" key="1">
    <citation type="submission" date="2019-03" db="EMBL/GenBank/DDBJ databases">
        <title>Genomic Encyclopedia of Type Strains, Phase IV (KMG-IV): sequencing the most valuable type-strain genomes for metagenomic binning, comparative biology and taxonomic classification.</title>
        <authorList>
            <person name="Goeker M."/>
        </authorList>
    </citation>
    <scope>NUCLEOTIDE SEQUENCE [LARGE SCALE GENOMIC DNA]</scope>
    <source>
        <strain evidence="6 7">DSM 25287</strain>
    </source>
</reference>
<evidence type="ECO:0000259" key="5">
    <source>
        <dbReference type="PROSITE" id="PS51186"/>
    </source>
</evidence>
<dbReference type="GO" id="GO:0016874">
    <property type="term" value="F:ligase activity"/>
    <property type="evidence" value="ECO:0007669"/>
    <property type="project" value="UniProtKB-KW"/>
</dbReference>
<dbReference type="GO" id="GO:0016747">
    <property type="term" value="F:acyltransferase activity, transferring groups other than amino-acyl groups"/>
    <property type="evidence" value="ECO:0007669"/>
    <property type="project" value="InterPro"/>
</dbReference>
<evidence type="ECO:0000256" key="2">
    <source>
        <dbReference type="ARBA" id="ARBA00022741"/>
    </source>
</evidence>
<keyword evidence="3" id="KW-0067">ATP-binding</keyword>
<dbReference type="Pfam" id="PF13607">
    <property type="entry name" value="Succ_CoA_lig"/>
    <property type="match status" value="1"/>
</dbReference>
<dbReference type="GO" id="GO:0005524">
    <property type="term" value="F:ATP binding"/>
    <property type="evidence" value="ECO:0007669"/>
    <property type="project" value="UniProtKB-KW"/>
</dbReference>
<evidence type="ECO:0000256" key="4">
    <source>
        <dbReference type="ARBA" id="ARBA00060888"/>
    </source>
</evidence>
<dbReference type="InterPro" id="IPR051538">
    <property type="entry name" value="Acyl-CoA_Synth/Transferase"/>
</dbReference>
<evidence type="ECO:0000313" key="6">
    <source>
        <dbReference type="EMBL" id="TCO82382.1"/>
    </source>
</evidence>
<dbReference type="FunFam" id="3.30.1490.20:FF:000020">
    <property type="entry name" value="Protein lysine acetyltransferase"/>
    <property type="match status" value="1"/>
</dbReference>
<dbReference type="Pfam" id="PF13380">
    <property type="entry name" value="CoA_binding_2"/>
    <property type="match status" value="1"/>
</dbReference>
<protein>
    <submittedName>
        <fullName evidence="6">Acetyltransferase</fullName>
    </submittedName>
</protein>
<gene>
    <name evidence="6" type="ORF">EV699_105172</name>
</gene>
<comment type="caution">
    <text evidence="6">The sequence shown here is derived from an EMBL/GenBank/DDBJ whole genome shotgun (WGS) entry which is preliminary data.</text>
</comment>
<keyword evidence="1" id="KW-0436">Ligase</keyword>
<dbReference type="PANTHER" id="PTHR43334">
    <property type="entry name" value="ACETATE--COA LIGASE [ADP-FORMING]"/>
    <property type="match status" value="1"/>
</dbReference>
<dbReference type="EMBL" id="SLWY01000005">
    <property type="protein sequence ID" value="TCO82382.1"/>
    <property type="molecule type" value="Genomic_DNA"/>
</dbReference>
<proteinExistence type="inferred from homology"/>
<dbReference type="Gene3D" id="3.40.50.720">
    <property type="entry name" value="NAD(P)-binding Rossmann-like Domain"/>
    <property type="match status" value="1"/>
</dbReference>
<dbReference type="AlphaFoldDB" id="A0A4R2L8J6"/>
<keyword evidence="2" id="KW-0547">Nucleotide-binding</keyword>
<dbReference type="SUPFAM" id="SSF52210">
    <property type="entry name" value="Succinyl-CoA synthetase domains"/>
    <property type="match status" value="2"/>
</dbReference>
<dbReference type="InterPro" id="IPR016181">
    <property type="entry name" value="Acyl_CoA_acyltransferase"/>
</dbReference>
<dbReference type="InterPro" id="IPR013815">
    <property type="entry name" value="ATP_grasp_subdomain_1"/>
</dbReference>
<dbReference type="SUPFAM" id="SSF56059">
    <property type="entry name" value="Glutathione synthetase ATP-binding domain-like"/>
    <property type="match status" value="1"/>
</dbReference>
<accession>A0A4R2L8J6</accession>
<evidence type="ECO:0000313" key="7">
    <source>
        <dbReference type="Proteomes" id="UP000295765"/>
    </source>
</evidence>
<organism evidence="6 7">
    <name type="scientific">Plasticicumulans lactativorans</name>
    <dbReference type="NCBI Taxonomy" id="1133106"/>
    <lineage>
        <taxon>Bacteria</taxon>
        <taxon>Pseudomonadati</taxon>
        <taxon>Pseudomonadota</taxon>
        <taxon>Gammaproteobacteria</taxon>
        <taxon>Candidatus Competibacteraceae</taxon>
        <taxon>Plasticicumulans</taxon>
    </lineage>
</organism>
<sequence length="881" mass="94598">MTIRNLDHLFKPRSIAVLGRGKGDDGADARLVHNLMRQGYSGPIMPVTPDRTALRGILCYPDIASLPLAPDLAVITTAMAAAPEQIRQLGERGTRAVLLLNDEMLKAAEDGGASLRQALLDAARPWLVRIAGPDAFGLAAPRAGVNVSLCHTPIQSGGLALVGQSCAVMRAVLDWASGHNIGFSHVLSVGAKIDVDFGDMLDYLARDGYVKAILLYLESIHDARKFMSAARAASRVKPVIVLRPSNYGSHPAEDAVYDAAFRRAGILRVHSIEELFNSVEALGTAKPIYNNRLGIVGNSRSIGLLATEKLERSGGAIARFSDDTCAALARIAPPGARIDNPLDLGDLSAPERYVATLDTLLEAPGVDAILVLHAPYAPAHDLAIARAVAERAAKSRRLVITSWLGADSAVAARGVFKERQVATYDNPGDAVTAFTRIARHRRALDLLMETPSSIPEAFSPDTEGARTILRQALAAGRRQLDVFEAAQVLQAYGIPVVATHAAATPAEAAAIAAGLGGFVALKVLSHDIASKSEVGGVAFWLDTPAAVQAAATAMLERVRAAEPDAAVHGFAIQPMVPRQGAYELMIGMLTGRTFGPLLRFGHGGTEAVSINDIAYALPPLNMALAQELMGRTRIHDVLRSGRMRGADLDAVALTLIKLSQMAIDLGELHEVDINPLRVSGEGVLTLDASIRVAPFTGTRPRDRLAIRPYPAELEAELTLPDGRQLRIRPIVPEDEPPLQALVKRTPPEELRLRFFQPIRELSHAMAARLTQIDYHREMALVVTVPGLPGKADIYGVVRITAEPDLDRAEYAILVDHGMTGIGLGPMLMRRIIEYARSRGIRELYGEVLWENEAMLKLCRALGFTVKATSDDPGVMHVSLTL</sequence>
<evidence type="ECO:0000256" key="1">
    <source>
        <dbReference type="ARBA" id="ARBA00022598"/>
    </source>
</evidence>
<dbReference type="SMART" id="SM00881">
    <property type="entry name" value="CoA_binding"/>
    <property type="match status" value="1"/>
</dbReference>
<dbReference type="Gene3D" id="3.30.470.20">
    <property type="entry name" value="ATP-grasp fold, B domain"/>
    <property type="match status" value="1"/>
</dbReference>
<dbReference type="InterPro" id="IPR003781">
    <property type="entry name" value="CoA-bd"/>
</dbReference>
<keyword evidence="7" id="KW-1185">Reference proteome</keyword>
<dbReference type="InterPro" id="IPR036291">
    <property type="entry name" value="NAD(P)-bd_dom_sf"/>
</dbReference>
<dbReference type="InterPro" id="IPR032875">
    <property type="entry name" value="Succ_CoA_lig_flav_dom"/>
</dbReference>
<name>A0A4R2L8J6_9GAMM</name>
<dbReference type="Gene3D" id="3.30.1490.20">
    <property type="entry name" value="ATP-grasp fold, A domain"/>
    <property type="match status" value="1"/>
</dbReference>
<dbReference type="SUPFAM" id="SSF51735">
    <property type="entry name" value="NAD(P)-binding Rossmann-fold domains"/>
    <property type="match status" value="1"/>
</dbReference>
<dbReference type="InterPro" id="IPR016102">
    <property type="entry name" value="Succinyl-CoA_synth-like"/>
</dbReference>
<comment type="similarity">
    <text evidence="4">In the N-terminal section; belongs to the acetate CoA ligase alpha subunit family.</text>
</comment>